<dbReference type="InterPro" id="IPR042097">
    <property type="entry name" value="Aminopeptidase_N-like_N_sf"/>
</dbReference>
<comment type="cofactor">
    <cofactor evidence="2">
        <name>Zn(2+)</name>
        <dbReference type="ChEBI" id="CHEBI:29105"/>
    </cofactor>
</comment>
<evidence type="ECO:0000256" key="8">
    <source>
        <dbReference type="ARBA" id="ARBA00022801"/>
    </source>
</evidence>
<dbReference type="InterPro" id="IPR014782">
    <property type="entry name" value="Peptidase_M1_dom"/>
</dbReference>
<dbReference type="Gene3D" id="2.60.40.1730">
    <property type="entry name" value="tricorn interacting facor f3 domain"/>
    <property type="match status" value="1"/>
</dbReference>
<sequence>MAPRHPRLTAFRATPGRTLPIAVAAVSVIALAPATADARERYTPGAPGVGDAYFPLEGNGGYDARHYSLDLRYDPDFDQLDGTVTLTARATQNLSSFDLDLSGMDVEQVRVNKAKAKYTRKGQELIITPRKGLRKGSTFTASITYGGVPQTIVGSPIVFGSPYGFLHTPDGAFVGGEPNGSSTWFPVNDHPSDKATYDYRIAVPKGLTVVANGLLTGTQNTVASFSRRRGGTQASVFRWRESSPMASYLATIDIGKWETRVGRTPGGLRNYTAVDPALIAAQPNAVQFFFDTTSEATDLWNDTFGPYPFETTGAIADDAQYNGQPLGFSLETQSKPVYSAVRNTATIAHELAHQWFGDSVSVARWQDIWLNESFATWAQWWWNEKHGVRTVHDQARLTYNSRAFPDPAGNPFWSIVTANPQRDTMFNQRVYSGGGMALQFLREKIGDEKFFTLLRTWAAQHRHGNATTEQFTALAQRISGQDLTQFFKDWLYSPTKPALPEG</sequence>
<dbReference type="InterPro" id="IPR045357">
    <property type="entry name" value="Aminopeptidase_N-like_N"/>
</dbReference>
<proteinExistence type="inferred from homology"/>
<dbReference type="Pfam" id="PF17900">
    <property type="entry name" value="Peptidase_M1_N"/>
    <property type="match status" value="1"/>
</dbReference>
<keyword evidence="7" id="KW-0479">Metal-binding</keyword>
<dbReference type="GO" id="GO:0004177">
    <property type="term" value="F:aminopeptidase activity"/>
    <property type="evidence" value="ECO:0007669"/>
    <property type="project" value="UniProtKB-KW"/>
</dbReference>
<dbReference type="Pfam" id="PF01433">
    <property type="entry name" value="Peptidase_M1"/>
    <property type="match status" value="1"/>
</dbReference>
<keyword evidence="8 15" id="KW-0378">Hydrolase</keyword>
<keyword evidence="15" id="KW-0031">Aminopeptidase</keyword>
<evidence type="ECO:0000256" key="6">
    <source>
        <dbReference type="ARBA" id="ARBA00022670"/>
    </source>
</evidence>
<dbReference type="SUPFAM" id="SSF55486">
    <property type="entry name" value="Metalloproteases ('zincins'), catalytic domain"/>
    <property type="match status" value="1"/>
</dbReference>
<evidence type="ECO:0000256" key="2">
    <source>
        <dbReference type="ARBA" id="ARBA00001947"/>
    </source>
</evidence>
<dbReference type="PANTHER" id="PTHR11533:SF297">
    <property type="entry name" value="AMINOPEPTIDASE N"/>
    <property type="match status" value="1"/>
</dbReference>
<gene>
    <name evidence="15" type="ORF">ACFQZM_33405</name>
</gene>
<dbReference type="Proteomes" id="UP001597063">
    <property type="component" value="Unassembled WGS sequence"/>
</dbReference>
<dbReference type="PANTHER" id="PTHR11533">
    <property type="entry name" value="PROTEASE M1 ZINC METALLOPROTEASE"/>
    <property type="match status" value="1"/>
</dbReference>
<dbReference type="CDD" id="cd09603">
    <property type="entry name" value="M1_APN_like"/>
    <property type="match status" value="1"/>
</dbReference>
<dbReference type="EC" id="3.4.11.2" evidence="4"/>
<evidence type="ECO:0000256" key="12">
    <source>
        <dbReference type="ARBA" id="ARBA00031533"/>
    </source>
</evidence>
<evidence type="ECO:0000256" key="7">
    <source>
        <dbReference type="ARBA" id="ARBA00022723"/>
    </source>
</evidence>
<evidence type="ECO:0000256" key="5">
    <source>
        <dbReference type="ARBA" id="ARBA00015611"/>
    </source>
</evidence>
<evidence type="ECO:0000256" key="1">
    <source>
        <dbReference type="ARBA" id="ARBA00000098"/>
    </source>
</evidence>
<keyword evidence="16" id="KW-1185">Reference proteome</keyword>
<reference evidence="16" key="1">
    <citation type="journal article" date="2019" name="Int. J. Syst. Evol. Microbiol.">
        <title>The Global Catalogue of Microorganisms (GCM) 10K type strain sequencing project: providing services to taxonomists for standard genome sequencing and annotation.</title>
        <authorList>
            <consortium name="The Broad Institute Genomics Platform"/>
            <consortium name="The Broad Institute Genome Sequencing Center for Infectious Disease"/>
            <person name="Wu L."/>
            <person name="Ma J."/>
        </authorList>
    </citation>
    <scope>NUCLEOTIDE SEQUENCE [LARGE SCALE GENOMIC DNA]</scope>
    <source>
        <strain evidence="16">JCM 9371</strain>
    </source>
</reference>
<feature type="domain" description="Aminopeptidase N-like N-terminal" evidence="14">
    <location>
        <begin position="65"/>
        <end position="249"/>
    </location>
</feature>
<dbReference type="InterPro" id="IPR001930">
    <property type="entry name" value="Peptidase_M1"/>
</dbReference>
<comment type="catalytic activity">
    <reaction evidence="1">
        <text>Release of an N-terminal amino acid, Xaa-|-Yaa- from a peptide, amide or arylamide. Xaa is preferably Ala, but may be most amino acids including Pro (slow action). When a terminal hydrophobic residue is followed by a prolyl residue, the two may be released as an intact Xaa-Pro dipeptide.</text>
        <dbReference type="EC" id="3.4.11.2"/>
    </reaction>
</comment>
<evidence type="ECO:0000313" key="15">
    <source>
        <dbReference type="EMBL" id="MFD0689424.1"/>
    </source>
</evidence>
<evidence type="ECO:0000256" key="4">
    <source>
        <dbReference type="ARBA" id="ARBA00012564"/>
    </source>
</evidence>
<dbReference type="InterPro" id="IPR027268">
    <property type="entry name" value="Peptidase_M4/M1_CTD_sf"/>
</dbReference>
<evidence type="ECO:0000256" key="10">
    <source>
        <dbReference type="ARBA" id="ARBA00023049"/>
    </source>
</evidence>
<evidence type="ECO:0000313" key="16">
    <source>
        <dbReference type="Proteomes" id="UP001597063"/>
    </source>
</evidence>
<dbReference type="RefSeq" id="WP_131762789.1">
    <property type="nucleotide sequence ID" value="NZ_CAACUY010000258.1"/>
</dbReference>
<evidence type="ECO:0000256" key="3">
    <source>
        <dbReference type="ARBA" id="ARBA00010136"/>
    </source>
</evidence>
<dbReference type="PRINTS" id="PR00756">
    <property type="entry name" value="ALADIPTASE"/>
</dbReference>
<dbReference type="InterPro" id="IPR050344">
    <property type="entry name" value="Peptidase_M1_aminopeptidases"/>
</dbReference>
<keyword evidence="9" id="KW-0862">Zinc</keyword>
<name>A0ABW2XSR8_9ACTN</name>
<feature type="domain" description="Peptidase M1 membrane alanine aminopeptidase" evidence="13">
    <location>
        <begin position="339"/>
        <end position="490"/>
    </location>
</feature>
<comment type="similarity">
    <text evidence="3">Belongs to the peptidase M1 family.</text>
</comment>
<dbReference type="EMBL" id="JBHTGP010000017">
    <property type="protein sequence ID" value="MFD0689424.1"/>
    <property type="molecule type" value="Genomic_DNA"/>
</dbReference>
<keyword evidence="10" id="KW-0482">Metalloprotease</keyword>
<evidence type="ECO:0000259" key="14">
    <source>
        <dbReference type="Pfam" id="PF17900"/>
    </source>
</evidence>
<evidence type="ECO:0000259" key="13">
    <source>
        <dbReference type="Pfam" id="PF01433"/>
    </source>
</evidence>
<comment type="caution">
    <text evidence="15">The sequence shown here is derived from an EMBL/GenBank/DDBJ whole genome shotgun (WGS) entry which is preliminary data.</text>
</comment>
<organism evidence="15 16">
    <name type="scientific">Actinomadura fibrosa</name>
    <dbReference type="NCBI Taxonomy" id="111802"/>
    <lineage>
        <taxon>Bacteria</taxon>
        <taxon>Bacillati</taxon>
        <taxon>Actinomycetota</taxon>
        <taxon>Actinomycetes</taxon>
        <taxon>Streptosporangiales</taxon>
        <taxon>Thermomonosporaceae</taxon>
        <taxon>Actinomadura</taxon>
    </lineage>
</organism>
<protein>
    <recommendedName>
        <fullName evidence="5">Aminopeptidase N</fullName>
        <ecNumber evidence="4">3.4.11.2</ecNumber>
    </recommendedName>
    <alternativeName>
        <fullName evidence="11">Alanine aminopeptidase</fullName>
    </alternativeName>
    <alternativeName>
        <fullName evidence="12">Lysyl aminopeptidase</fullName>
    </alternativeName>
</protein>
<evidence type="ECO:0000256" key="9">
    <source>
        <dbReference type="ARBA" id="ARBA00022833"/>
    </source>
</evidence>
<accession>A0ABW2XSR8</accession>
<evidence type="ECO:0000256" key="11">
    <source>
        <dbReference type="ARBA" id="ARBA00029811"/>
    </source>
</evidence>
<keyword evidence="6" id="KW-0645">Protease</keyword>
<dbReference type="SUPFAM" id="SSF63737">
    <property type="entry name" value="Leukotriene A4 hydrolase N-terminal domain"/>
    <property type="match status" value="1"/>
</dbReference>
<dbReference type="Gene3D" id="1.10.390.10">
    <property type="entry name" value="Neutral Protease Domain 2"/>
    <property type="match status" value="1"/>
</dbReference>